<evidence type="ECO:0000313" key="2">
    <source>
        <dbReference type="Proteomes" id="UP000232654"/>
    </source>
</evidence>
<dbReference type="EMBL" id="PJDT01000033">
    <property type="protein sequence ID" value="PKC86771.1"/>
    <property type="molecule type" value="Genomic_DNA"/>
</dbReference>
<evidence type="ECO:0000313" key="1">
    <source>
        <dbReference type="EMBL" id="PKC86771.1"/>
    </source>
</evidence>
<gene>
    <name evidence="1" type="ORF">APC1503_2125</name>
</gene>
<protein>
    <submittedName>
        <fullName evidence="1">Uncharacterized protein</fullName>
    </submittedName>
</protein>
<dbReference type="Proteomes" id="UP000232654">
    <property type="component" value="Unassembled WGS sequence"/>
</dbReference>
<comment type="caution">
    <text evidence="1">The sequence shown here is derived from an EMBL/GenBank/DDBJ whole genome shotgun (WGS) entry which is preliminary data.</text>
</comment>
<dbReference type="AlphaFoldDB" id="A0A2N0SYC3"/>
<reference evidence="1 2" key="1">
    <citation type="submission" date="2017-12" db="EMBL/GenBank/DDBJ databases">
        <title>Bifidobacterium longum APC/DPC strains.</title>
        <authorList>
            <person name="Arboleya S."/>
        </authorList>
    </citation>
    <scope>NUCLEOTIDE SEQUENCE [LARGE SCALE GENOMIC DNA]</scope>
    <source>
        <strain evidence="1 2">APC1503</strain>
    </source>
</reference>
<name>A0A2N0SYC3_BIFLN</name>
<sequence>MDSPDQYMNIVYKPCGFAERTRPRMIFPHASGDKPTHVTASKG</sequence>
<proteinExistence type="predicted"/>
<accession>A0A2N0SYC3</accession>
<organism evidence="1 2">
    <name type="scientific">Bifidobacterium longum</name>
    <dbReference type="NCBI Taxonomy" id="216816"/>
    <lineage>
        <taxon>Bacteria</taxon>
        <taxon>Bacillati</taxon>
        <taxon>Actinomycetota</taxon>
        <taxon>Actinomycetes</taxon>
        <taxon>Bifidobacteriales</taxon>
        <taxon>Bifidobacteriaceae</taxon>
        <taxon>Bifidobacterium</taxon>
    </lineage>
</organism>